<evidence type="ECO:0000256" key="1">
    <source>
        <dbReference type="ARBA" id="ARBA00022618"/>
    </source>
</evidence>
<dbReference type="InterPro" id="IPR039001">
    <property type="entry name" value="Pal"/>
</dbReference>
<comment type="subcellular location">
    <subcellularLocation>
        <location evidence="8">Cell outer membrane</location>
        <topology evidence="8">Lipid-anchor</topology>
    </subcellularLocation>
</comment>
<dbReference type="NCBIfam" id="TIGR02802">
    <property type="entry name" value="Pal_lipo"/>
    <property type="match status" value="1"/>
</dbReference>
<dbReference type="HAMAP" id="MF_02204">
    <property type="entry name" value="Pal"/>
    <property type="match status" value="1"/>
</dbReference>
<feature type="domain" description="OmpA-like" evidence="11">
    <location>
        <begin position="63"/>
        <end position="179"/>
    </location>
</feature>
<name>A0A2K1Q328_9GAMM</name>
<keyword evidence="5 8" id="KW-0998">Cell outer membrane</keyword>
<keyword evidence="3 8" id="KW-0472">Membrane</keyword>
<dbReference type="CDD" id="cd07185">
    <property type="entry name" value="OmpA_C-like"/>
    <property type="match status" value="1"/>
</dbReference>
<keyword evidence="13" id="KW-1185">Reference proteome</keyword>
<evidence type="ECO:0000256" key="5">
    <source>
        <dbReference type="ARBA" id="ARBA00023237"/>
    </source>
</evidence>
<evidence type="ECO:0000256" key="6">
    <source>
        <dbReference type="ARBA" id="ARBA00023288"/>
    </source>
</evidence>
<gene>
    <name evidence="8" type="primary">pal</name>
    <name evidence="12" type="ORF">Lysil_0986</name>
</gene>
<evidence type="ECO:0000256" key="3">
    <source>
        <dbReference type="ARBA" id="ARBA00023136"/>
    </source>
</evidence>
<dbReference type="GO" id="GO:0009279">
    <property type="term" value="C:cell outer membrane"/>
    <property type="evidence" value="ECO:0007669"/>
    <property type="project" value="UniProtKB-SubCell"/>
</dbReference>
<dbReference type="InterPro" id="IPR006665">
    <property type="entry name" value="OmpA-like"/>
</dbReference>
<comment type="caution">
    <text evidence="12">The sequence shown here is derived from an EMBL/GenBank/DDBJ whole genome shotgun (WGS) entry which is preliminary data.</text>
</comment>
<dbReference type="Gene3D" id="3.30.1330.60">
    <property type="entry name" value="OmpA-like domain"/>
    <property type="match status" value="1"/>
</dbReference>
<proteinExistence type="inferred from homology"/>
<feature type="compositionally biased region" description="Polar residues" evidence="9">
    <location>
        <begin position="36"/>
        <end position="48"/>
    </location>
</feature>
<dbReference type="InterPro" id="IPR036737">
    <property type="entry name" value="OmpA-like_sf"/>
</dbReference>
<keyword evidence="1 8" id="KW-0132">Cell division</keyword>
<dbReference type="EMBL" id="NPZB01000001">
    <property type="protein sequence ID" value="PNS09357.1"/>
    <property type="molecule type" value="Genomic_DNA"/>
</dbReference>
<dbReference type="PANTHER" id="PTHR30329">
    <property type="entry name" value="STATOR ELEMENT OF FLAGELLAR MOTOR COMPLEX"/>
    <property type="match status" value="1"/>
</dbReference>
<dbReference type="InterPro" id="IPR014169">
    <property type="entry name" value="Pal_lipo_C"/>
</dbReference>
<dbReference type="PRINTS" id="PR01021">
    <property type="entry name" value="OMPADOMAIN"/>
</dbReference>
<dbReference type="GO" id="GO:0051301">
    <property type="term" value="P:cell division"/>
    <property type="evidence" value="ECO:0007669"/>
    <property type="project" value="UniProtKB-UniRule"/>
</dbReference>
<evidence type="ECO:0000256" key="10">
    <source>
        <dbReference type="SAM" id="SignalP"/>
    </source>
</evidence>
<sequence length="179" mass="19393">MKTLRAAMIAIACSGLIVACSTKTKDTAPPPVVDSGAQNNTGNKADTGVSTAPIGGAYGPGDLDKDACLKNRLVYFDYDSDITKPEFQASIGCHAKYLRDRPSARMRLEGNTDERGSREYNLALGERRARSVSSAMQAMGASTGQISVVSYGEERPECRESDESCWKQNRRVDINYTTP</sequence>
<dbReference type="SUPFAM" id="SSF103088">
    <property type="entry name" value="OmpA-like"/>
    <property type="match status" value="1"/>
</dbReference>
<comment type="similarity">
    <text evidence="8">Belongs to the Pal lipoprotein family.</text>
</comment>
<keyword evidence="4 8" id="KW-0564">Palmitate</keyword>
<comment type="subunit">
    <text evidence="8">The Tol-Pal system is composed of five core proteins: the inner membrane proteins TolA, TolQ and TolR, the periplasmic protein TolB and the outer membrane protein Pal. They form a network linking the inner and outer membranes and the peptidoglycan layer.</text>
</comment>
<comment type="function">
    <text evidence="8">Part of the Tol-Pal system, which plays a role in outer membrane invagination during cell division and is important for maintaining outer membrane integrity.</text>
</comment>
<dbReference type="PANTHER" id="PTHR30329:SF21">
    <property type="entry name" value="LIPOPROTEIN YIAD-RELATED"/>
    <property type="match status" value="1"/>
</dbReference>
<evidence type="ECO:0000256" key="4">
    <source>
        <dbReference type="ARBA" id="ARBA00023139"/>
    </source>
</evidence>
<keyword evidence="7 8" id="KW-0131">Cell cycle</keyword>
<dbReference type="InterPro" id="IPR050330">
    <property type="entry name" value="Bact_OuterMem_StrucFunc"/>
</dbReference>
<feature type="signal peptide" evidence="10">
    <location>
        <begin position="1"/>
        <end position="19"/>
    </location>
</feature>
<dbReference type="Pfam" id="PF00691">
    <property type="entry name" value="OmpA"/>
    <property type="match status" value="1"/>
</dbReference>
<dbReference type="PROSITE" id="PS51123">
    <property type="entry name" value="OMPA_2"/>
    <property type="match status" value="1"/>
</dbReference>
<evidence type="ECO:0000256" key="9">
    <source>
        <dbReference type="SAM" id="MobiDB-lite"/>
    </source>
</evidence>
<dbReference type="InterPro" id="IPR006664">
    <property type="entry name" value="OMP_bac"/>
</dbReference>
<evidence type="ECO:0000313" key="13">
    <source>
        <dbReference type="Proteomes" id="UP000236220"/>
    </source>
</evidence>
<evidence type="ECO:0000256" key="2">
    <source>
        <dbReference type="ARBA" id="ARBA00022729"/>
    </source>
</evidence>
<protein>
    <recommendedName>
        <fullName evidence="8">Peptidoglycan-associated lipoprotein</fullName>
        <shortName evidence="8">PAL</shortName>
    </recommendedName>
</protein>
<evidence type="ECO:0000256" key="7">
    <source>
        <dbReference type="ARBA" id="ARBA00023306"/>
    </source>
</evidence>
<dbReference type="PROSITE" id="PS51257">
    <property type="entry name" value="PROKAR_LIPOPROTEIN"/>
    <property type="match status" value="1"/>
</dbReference>
<dbReference type="AlphaFoldDB" id="A0A2K1Q328"/>
<dbReference type="Proteomes" id="UP000236220">
    <property type="component" value="Unassembled WGS sequence"/>
</dbReference>
<evidence type="ECO:0000313" key="12">
    <source>
        <dbReference type="EMBL" id="PNS09357.1"/>
    </source>
</evidence>
<evidence type="ECO:0000259" key="11">
    <source>
        <dbReference type="PROSITE" id="PS51123"/>
    </source>
</evidence>
<accession>A0A2K1Q328</accession>
<feature type="chain" id="PRO_5014406065" description="Peptidoglycan-associated lipoprotein" evidence="10">
    <location>
        <begin position="20"/>
        <end position="179"/>
    </location>
</feature>
<feature type="region of interest" description="Disordered" evidence="9">
    <location>
        <begin position="26"/>
        <end position="48"/>
    </location>
</feature>
<reference evidence="12 13" key="1">
    <citation type="submission" date="2017-08" db="EMBL/GenBank/DDBJ databases">
        <title>Lysobacter sylvestris genome.</title>
        <authorList>
            <person name="Zhang D.-C."/>
            <person name="Albuquerque L."/>
            <person name="Franca L."/>
            <person name="Froufe H.J.C."/>
            <person name="Barroso C."/>
            <person name="Egas C."/>
            <person name="Da Costa M."/>
            <person name="Margesin R."/>
        </authorList>
    </citation>
    <scope>NUCLEOTIDE SEQUENCE [LARGE SCALE GENOMIC DNA]</scope>
    <source>
        <strain evidence="12 13">AM20-91</strain>
    </source>
</reference>
<organism evidence="12 13">
    <name type="scientific">Solilutibacter silvestris</name>
    <dbReference type="NCBI Taxonomy" id="1645665"/>
    <lineage>
        <taxon>Bacteria</taxon>
        <taxon>Pseudomonadati</taxon>
        <taxon>Pseudomonadota</taxon>
        <taxon>Gammaproteobacteria</taxon>
        <taxon>Lysobacterales</taxon>
        <taxon>Lysobacteraceae</taxon>
        <taxon>Solilutibacter</taxon>
    </lineage>
</organism>
<dbReference type="RefSeq" id="WP_240600135.1">
    <property type="nucleotide sequence ID" value="NZ_NPZB01000001.1"/>
</dbReference>
<keyword evidence="6 8" id="KW-0449">Lipoprotein</keyword>
<keyword evidence="2 8" id="KW-0732">Signal</keyword>
<evidence type="ECO:0000256" key="8">
    <source>
        <dbReference type="HAMAP-Rule" id="MF_02204"/>
    </source>
</evidence>